<proteinExistence type="predicted"/>
<evidence type="ECO:0000313" key="3">
    <source>
        <dbReference type="EMBL" id="UWP83733.1"/>
    </source>
</evidence>
<evidence type="ECO:0008006" key="5">
    <source>
        <dbReference type="Google" id="ProtNLM"/>
    </source>
</evidence>
<accession>A0ABY5W177</accession>
<reference evidence="3" key="2">
    <citation type="submission" date="2022-09" db="EMBL/GenBank/DDBJ databases">
        <title>Biosynthetic gene clusters of Dactylosporangioum fulvum.</title>
        <authorList>
            <person name="Caradec T."/>
        </authorList>
    </citation>
    <scope>NUCLEOTIDE SEQUENCE</scope>
    <source>
        <strain evidence="3">NRRL B-16292</strain>
    </source>
</reference>
<dbReference type="Proteomes" id="UP001059617">
    <property type="component" value="Chromosome"/>
</dbReference>
<dbReference type="RefSeq" id="WP_259861535.1">
    <property type="nucleotide sequence ID" value="NZ_BAAAST010000010.1"/>
</dbReference>
<dbReference type="EMBL" id="CP073720">
    <property type="protein sequence ID" value="UWP83733.1"/>
    <property type="molecule type" value="Genomic_DNA"/>
</dbReference>
<protein>
    <recommendedName>
        <fullName evidence="5">PPE family domain-containing protein</fullName>
    </recommendedName>
</protein>
<keyword evidence="1" id="KW-0175">Coiled coil</keyword>
<feature type="region of interest" description="Disordered" evidence="2">
    <location>
        <begin position="292"/>
        <end position="442"/>
    </location>
</feature>
<name>A0ABY5W177_9ACTN</name>
<reference evidence="3" key="1">
    <citation type="submission" date="2021-04" db="EMBL/GenBank/DDBJ databases">
        <authorList>
            <person name="Hartkoorn R.C."/>
            <person name="Beaudoing E."/>
            <person name="Hot D."/>
        </authorList>
    </citation>
    <scope>NUCLEOTIDE SEQUENCE</scope>
    <source>
        <strain evidence="3">NRRL B-16292</strain>
    </source>
</reference>
<evidence type="ECO:0000256" key="2">
    <source>
        <dbReference type="SAM" id="MobiDB-lite"/>
    </source>
</evidence>
<keyword evidence="4" id="KW-1185">Reference proteome</keyword>
<feature type="compositionally biased region" description="Low complexity" evidence="2">
    <location>
        <begin position="373"/>
        <end position="385"/>
    </location>
</feature>
<gene>
    <name evidence="3" type="ORF">Dfulv_05545</name>
</gene>
<feature type="compositionally biased region" description="Basic and acidic residues" evidence="2">
    <location>
        <begin position="392"/>
        <end position="403"/>
    </location>
</feature>
<sequence length="442" mass="46817">MSGTYDRWRLPELLTMVENDTDASATAHLQAWEQKHSLLLSQKQKLESLVADLATHWDPAKSEAAQAFIDQVKIHIALIDTASESAARIWSGLGHITNAIADTKKELQALKSQYDDSSAATHEFNKRAFPMLPDPLNPDRSLAPIPGLDGLAMRQHQERLDEQARAIMRAADIRVDEANPMIKDFPNLVRIDVGQQYDLKIRSAQGSGGRVASRVGYVPAPVFNPPAPSSVSALTQLDFPAQEAGMPILAGGASTPLPLMSDPVAPGNLGSFTVPESAIGVPPTGLPAYAPKPNWHTKTGGGTALPPGGVIGGQPMPTGSASRGGLPANGVIGGSGTAGSARRTPYAGSNGAIRADSTHIPPQPNRSLPQAVTTSRGSTSPSRTSDGGWQDRSFERYAELSERQDDDGENPWHVEQGVAPVLDAPRLRNTHDAGPGVIGLDR</sequence>
<feature type="coiled-coil region" evidence="1">
    <location>
        <begin position="93"/>
        <end position="120"/>
    </location>
</feature>
<organism evidence="3 4">
    <name type="scientific">Dactylosporangium fulvum</name>
    <dbReference type="NCBI Taxonomy" id="53359"/>
    <lineage>
        <taxon>Bacteria</taxon>
        <taxon>Bacillati</taxon>
        <taxon>Actinomycetota</taxon>
        <taxon>Actinomycetes</taxon>
        <taxon>Micromonosporales</taxon>
        <taxon>Micromonosporaceae</taxon>
        <taxon>Dactylosporangium</taxon>
    </lineage>
</organism>
<evidence type="ECO:0000256" key="1">
    <source>
        <dbReference type="SAM" id="Coils"/>
    </source>
</evidence>
<evidence type="ECO:0000313" key="4">
    <source>
        <dbReference type="Proteomes" id="UP001059617"/>
    </source>
</evidence>